<name>A0A4P7IHN7_9ACTN</name>
<dbReference type="AlphaFoldDB" id="A0A4P7IHN7"/>
<protein>
    <submittedName>
        <fullName evidence="2">SdpI family protein</fullName>
    </submittedName>
</protein>
<dbReference type="Proteomes" id="UP000294853">
    <property type="component" value="Chromosome"/>
</dbReference>
<keyword evidence="1" id="KW-0812">Transmembrane</keyword>
<organism evidence="2 3">
    <name type="scientific">Nocardioides seonyuensis</name>
    <dbReference type="NCBI Taxonomy" id="2518371"/>
    <lineage>
        <taxon>Bacteria</taxon>
        <taxon>Bacillati</taxon>
        <taxon>Actinomycetota</taxon>
        <taxon>Actinomycetes</taxon>
        <taxon>Propionibacteriales</taxon>
        <taxon>Nocardioidaceae</taxon>
        <taxon>Nocardioides</taxon>
    </lineage>
</organism>
<proteinExistence type="predicted"/>
<gene>
    <name evidence="2" type="ORF">EXE58_16575</name>
</gene>
<feature type="transmembrane region" description="Helical" evidence="1">
    <location>
        <begin position="6"/>
        <end position="26"/>
    </location>
</feature>
<keyword evidence="1" id="KW-0472">Membrane</keyword>
<dbReference type="EMBL" id="CP038436">
    <property type="protein sequence ID" value="QBX56899.1"/>
    <property type="molecule type" value="Genomic_DNA"/>
</dbReference>
<keyword evidence="1" id="KW-1133">Transmembrane helix</keyword>
<evidence type="ECO:0000313" key="3">
    <source>
        <dbReference type="Proteomes" id="UP000294853"/>
    </source>
</evidence>
<dbReference type="OrthoDB" id="4422940at2"/>
<keyword evidence="3" id="KW-1185">Reference proteome</keyword>
<evidence type="ECO:0000313" key="2">
    <source>
        <dbReference type="EMBL" id="QBX56899.1"/>
    </source>
</evidence>
<evidence type="ECO:0000256" key="1">
    <source>
        <dbReference type="SAM" id="Phobius"/>
    </source>
</evidence>
<reference evidence="2 3" key="1">
    <citation type="submission" date="2019-03" db="EMBL/GenBank/DDBJ databases">
        <title>Three New Species of Nocardioides, Nocardioides euryhalodurans sp. nov., Nocardioides seonyuensis sp. nov. and Nocardioides eburneoflavus sp. nov. Iolated from Soil.</title>
        <authorList>
            <person name="Roh S.G."/>
            <person name="Lee C."/>
            <person name="Kim M.-K."/>
            <person name="Kim S.B."/>
        </authorList>
    </citation>
    <scope>NUCLEOTIDE SEQUENCE [LARGE SCALE GENOMIC DNA]</scope>
    <source>
        <strain evidence="2 3">MMS17-SY207-3</strain>
    </source>
</reference>
<dbReference type="KEGG" id="nsn:EXE58_16575"/>
<dbReference type="InterPro" id="IPR025962">
    <property type="entry name" value="SdpI/YhfL"/>
</dbReference>
<sequence>MTEDQVGAIVVGVLAAVLGPLVWWVTDRAAAGSLAKNHFVGLRTGRTLASEDAWRTGHRAALPWARRTALGTVGLGVVAVVIALAGPWRAAVAVGLVALGVVLVGSLVATLAAHRAAG</sequence>
<dbReference type="RefSeq" id="WP_135268884.1">
    <property type="nucleotide sequence ID" value="NZ_CP038436.1"/>
</dbReference>
<feature type="transmembrane region" description="Helical" evidence="1">
    <location>
        <begin position="68"/>
        <end position="86"/>
    </location>
</feature>
<feature type="transmembrane region" description="Helical" evidence="1">
    <location>
        <begin position="92"/>
        <end position="113"/>
    </location>
</feature>
<accession>A0A4P7IHN7</accession>
<dbReference type="Pfam" id="PF13630">
    <property type="entry name" value="SdpI"/>
    <property type="match status" value="1"/>
</dbReference>